<keyword evidence="1" id="KW-0812">Transmembrane</keyword>
<feature type="domain" description="GGDEF" evidence="3">
    <location>
        <begin position="527"/>
        <end position="664"/>
    </location>
</feature>
<dbReference type="InterPro" id="IPR011990">
    <property type="entry name" value="TPR-like_helical_dom_sf"/>
</dbReference>
<dbReference type="GO" id="GO:0052621">
    <property type="term" value="F:diguanylate cyclase activity"/>
    <property type="evidence" value="ECO:0007669"/>
    <property type="project" value="UniProtKB-EC"/>
</dbReference>
<dbReference type="Gene3D" id="3.30.70.270">
    <property type="match status" value="1"/>
</dbReference>
<comment type="caution">
    <text evidence="4">The sequence shown here is derived from an EMBL/GenBank/DDBJ whole genome shotgun (WGS) entry which is preliminary data.</text>
</comment>
<evidence type="ECO:0000313" key="4">
    <source>
        <dbReference type="EMBL" id="MDT9001104.1"/>
    </source>
</evidence>
<feature type="transmembrane region" description="Helical" evidence="1">
    <location>
        <begin position="460"/>
        <end position="479"/>
    </location>
</feature>
<dbReference type="InterPro" id="IPR029787">
    <property type="entry name" value="Nucleotide_cyclase"/>
</dbReference>
<dbReference type="SMART" id="SM00267">
    <property type="entry name" value="GGDEF"/>
    <property type="match status" value="1"/>
</dbReference>
<name>A0ABU3PEW7_9BURK</name>
<accession>A0ABU3PEW7</accession>
<feature type="chain" id="PRO_5046668003" evidence="2">
    <location>
        <begin position="22"/>
        <end position="703"/>
    </location>
</feature>
<evidence type="ECO:0000259" key="3">
    <source>
        <dbReference type="PROSITE" id="PS50887"/>
    </source>
</evidence>
<keyword evidence="4" id="KW-0808">Transferase</keyword>
<dbReference type="NCBIfam" id="TIGR00254">
    <property type="entry name" value="GGDEF"/>
    <property type="match status" value="1"/>
</dbReference>
<keyword evidence="1" id="KW-0472">Membrane</keyword>
<dbReference type="SMART" id="SM00028">
    <property type="entry name" value="TPR"/>
    <property type="match status" value="6"/>
</dbReference>
<dbReference type="InterPro" id="IPR000160">
    <property type="entry name" value="GGDEF_dom"/>
</dbReference>
<dbReference type="Proteomes" id="UP001246372">
    <property type="component" value="Unassembled WGS sequence"/>
</dbReference>
<sequence length="703" mass="77965">MSMARPAFARCCAPASPLAGARLRLAPLLLGLVLQGCSPPPESKAPTAASAVLPAQPRDQALWVELEKIERLLSAKPEESEQQLRELQERSRPGSEERLEILGLRLSAAAQSREQERFQTLLKQLQDWPANTLRPAARLVASCAQARLLKYQADLRAAARMLADLPSFSEATVPLLPLLRAYNLLSTLQADMGNVDEAIENGLRAERLAERSGALWRHADALNALAWFYQRADQLERAQQLSNEALAEALRDAGPMLLYSVYNSRAILFSDEPDKRIAQEAYEAAMNYARQSGGVGVLALALGNTADFHLRLGNPAKALQYAAQALPLARQAKDIASEILALHNQGIAKIALKRVEEGKQDVRRAIAMDEQQGALRYAADGWEELGQYLEKAGDYAGAIEADLQYRALIDRVLRDETRKTVLEAQERYDDERRAKEIDLLNRGNSLKAEQIRARDLALKLWLALGGCIILSATLLAMAYRRIRRTNLALASSNESLKLQSERDPLTGLANRRFFQTAIRRLADSGRLRGTMFLIDIDHFKRINDQYGHAAGDTVLVEVSRRLRTTLREHDLIVRWGGEEFLIVIGAEEADYAAQLAKRLLEQISSPEIRHGEQVIPVSASIGYASFPLPPHGIDVQWERAIDVVDTLMYIAKAHGRNKAYGLERSEARSEAELLALTERMESAWHEGQVVLASVQGPPLGGSF</sequence>
<dbReference type="EMBL" id="JAVXZY010000007">
    <property type="protein sequence ID" value="MDT9001104.1"/>
    <property type="molecule type" value="Genomic_DNA"/>
</dbReference>
<feature type="signal peptide" evidence="2">
    <location>
        <begin position="1"/>
        <end position="21"/>
    </location>
</feature>
<organism evidence="4 5">
    <name type="scientific">Roseateles aquae</name>
    <dbReference type="NCBI Taxonomy" id="3077235"/>
    <lineage>
        <taxon>Bacteria</taxon>
        <taxon>Pseudomonadati</taxon>
        <taxon>Pseudomonadota</taxon>
        <taxon>Betaproteobacteria</taxon>
        <taxon>Burkholderiales</taxon>
        <taxon>Sphaerotilaceae</taxon>
        <taxon>Roseateles</taxon>
    </lineage>
</organism>
<dbReference type="InterPro" id="IPR019734">
    <property type="entry name" value="TPR_rpt"/>
</dbReference>
<keyword evidence="4" id="KW-0548">Nucleotidyltransferase</keyword>
<reference evidence="4" key="1">
    <citation type="submission" date="2023-09" db="EMBL/GenBank/DDBJ databases">
        <title>Paucibacter sp. APW11 Genome sequencing and assembly.</title>
        <authorList>
            <person name="Kim I."/>
        </authorList>
    </citation>
    <scope>NUCLEOTIDE SEQUENCE</scope>
    <source>
        <strain evidence="4">APW11</strain>
    </source>
</reference>
<keyword evidence="1" id="KW-1133">Transmembrane helix</keyword>
<protein>
    <submittedName>
        <fullName evidence="4">Diguanylate cyclase</fullName>
        <ecNumber evidence="4">2.7.7.65</ecNumber>
    </submittedName>
</protein>
<evidence type="ECO:0000313" key="5">
    <source>
        <dbReference type="Proteomes" id="UP001246372"/>
    </source>
</evidence>
<dbReference type="Pfam" id="PF00990">
    <property type="entry name" value="GGDEF"/>
    <property type="match status" value="1"/>
</dbReference>
<dbReference type="PANTHER" id="PTHR46663:SF4">
    <property type="entry name" value="DIGUANYLATE CYCLASE DGCT-RELATED"/>
    <property type="match status" value="1"/>
</dbReference>
<evidence type="ECO:0000256" key="2">
    <source>
        <dbReference type="SAM" id="SignalP"/>
    </source>
</evidence>
<dbReference type="EC" id="2.7.7.65" evidence="4"/>
<keyword evidence="2" id="KW-0732">Signal</keyword>
<dbReference type="SUPFAM" id="SSF55073">
    <property type="entry name" value="Nucleotide cyclase"/>
    <property type="match status" value="1"/>
</dbReference>
<dbReference type="PANTHER" id="PTHR46663">
    <property type="entry name" value="DIGUANYLATE CYCLASE DGCT-RELATED"/>
    <property type="match status" value="1"/>
</dbReference>
<dbReference type="Gene3D" id="1.25.40.10">
    <property type="entry name" value="Tetratricopeptide repeat domain"/>
    <property type="match status" value="2"/>
</dbReference>
<dbReference type="RefSeq" id="WP_315651989.1">
    <property type="nucleotide sequence ID" value="NZ_JAVXZY010000007.1"/>
</dbReference>
<keyword evidence="5" id="KW-1185">Reference proteome</keyword>
<gene>
    <name evidence="4" type="ORF">RQP53_17630</name>
</gene>
<proteinExistence type="predicted"/>
<dbReference type="InterPro" id="IPR052163">
    <property type="entry name" value="DGC-Regulatory_Protein"/>
</dbReference>
<dbReference type="CDD" id="cd01949">
    <property type="entry name" value="GGDEF"/>
    <property type="match status" value="1"/>
</dbReference>
<dbReference type="PROSITE" id="PS50887">
    <property type="entry name" value="GGDEF"/>
    <property type="match status" value="1"/>
</dbReference>
<evidence type="ECO:0000256" key="1">
    <source>
        <dbReference type="SAM" id="Phobius"/>
    </source>
</evidence>
<dbReference type="SUPFAM" id="SSF48452">
    <property type="entry name" value="TPR-like"/>
    <property type="match status" value="2"/>
</dbReference>
<dbReference type="InterPro" id="IPR043128">
    <property type="entry name" value="Rev_trsase/Diguanyl_cyclase"/>
</dbReference>